<gene>
    <name evidence="3" type="ORF">JCR33_15140</name>
</gene>
<name>A0A934MIC3_9HYPH</name>
<dbReference type="PRINTS" id="PR00080">
    <property type="entry name" value="SDRFAMILY"/>
</dbReference>
<dbReference type="PANTHER" id="PTHR43639">
    <property type="entry name" value="OXIDOREDUCTASE, SHORT-CHAIN DEHYDROGENASE/REDUCTASE FAMILY (AFU_ORTHOLOGUE AFUA_5G02870)"/>
    <property type="match status" value="1"/>
</dbReference>
<dbReference type="PANTHER" id="PTHR43639:SF1">
    <property type="entry name" value="SHORT-CHAIN DEHYDROGENASE_REDUCTASE FAMILY PROTEIN"/>
    <property type="match status" value="1"/>
</dbReference>
<evidence type="ECO:0000313" key="4">
    <source>
        <dbReference type="Proteomes" id="UP000609531"/>
    </source>
</evidence>
<evidence type="ECO:0000256" key="2">
    <source>
        <dbReference type="ARBA" id="ARBA00023002"/>
    </source>
</evidence>
<comment type="caution">
    <text evidence="3">The sequence shown here is derived from an EMBL/GenBank/DDBJ whole genome shotgun (WGS) entry which is preliminary data.</text>
</comment>
<dbReference type="EMBL" id="JAEKJA010000012">
    <property type="protein sequence ID" value="MBJ3777041.1"/>
    <property type="molecule type" value="Genomic_DNA"/>
</dbReference>
<dbReference type="CDD" id="cd05233">
    <property type="entry name" value="SDR_c"/>
    <property type="match status" value="1"/>
</dbReference>
<dbReference type="InterPro" id="IPR036291">
    <property type="entry name" value="NAD(P)-bd_dom_sf"/>
</dbReference>
<keyword evidence="4" id="KW-1185">Reference proteome</keyword>
<dbReference type="PROSITE" id="PS00061">
    <property type="entry name" value="ADH_SHORT"/>
    <property type="match status" value="1"/>
</dbReference>
<dbReference type="InterPro" id="IPR020904">
    <property type="entry name" value="Sc_DH/Rdtase_CS"/>
</dbReference>
<dbReference type="PRINTS" id="PR00081">
    <property type="entry name" value="GDHRDH"/>
</dbReference>
<dbReference type="InterPro" id="IPR002347">
    <property type="entry name" value="SDR_fam"/>
</dbReference>
<sequence>MSSGGEFEGRAVLVTGAGRPGGQGAAIARLLLARGAAVVIGDVVERAAGDALAAGMGPNCRYVPLDVTRAADWDAALEIAEALGTLTGLVNNAAIYHPHSLAETTEADFRAHMEVNQLGPFLGMQRAAPRLAAAGGGSIVNISSTAGLKGSTRAFAYCGTKWALRGMTKAAALALAKDAIRVNSVHPGPIDTTMLDVVPEAMRQARAASVPLGREGRAEEVAEIVVVLLSERSSYVTGAEVAVDGGVSL</sequence>
<comment type="similarity">
    <text evidence="1">Belongs to the short-chain dehydrogenases/reductases (SDR) family.</text>
</comment>
<dbReference type="SUPFAM" id="SSF51735">
    <property type="entry name" value="NAD(P)-binding Rossmann-fold domains"/>
    <property type="match status" value="1"/>
</dbReference>
<reference evidence="3" key="1">
    <citation type="submission" date="2020-12" db="EMBL/GenBank/DDBJ databases">
        <title>Bacterial taxonomy.</title>
        <authorList>
            <person name="Pan X."/>
        </authorList>
    </citation>
    <scope>NUCLEOTIDE SEQUENCE</scope>
    <source>
        <strain evidence="3">B2012</strain>
    </source>
</reference>
<dbReference type="Pfam" id="PF13561">
    <property type="entry name" value="adh_short_C2"/>
    <property type="match status" value="1"/>
</dbReference>
<accession>A0A934MIC3</accession>
<evidence type="ECO:0000256" key="1">
    <source>
        <dbReference type="ARBA" id="ARBA00006484"/>
    </source>
</evidence>
<proteinExistence type="inferred from homology"/>
<dbReference type="GO" id="GO:0016491">
    <property type="term" value="F:oxidoreductase activity"/>
    <property type="evidence" value="ECO:0007669"/>
    <property type="project" value="UniProtKB-KW"/>
</dbReference>
<protein>
    <submittedName>
        <fullName evidence="3">SDR family oxidoreductase</fullName>
    </submittedName>
</protein>
<dbReference type="FunFam" id="3.40.50.720:FF:000084">
    <property type="entry name" value="Short-chain dehydrogenase reductase"/>
    <property type="match status" value="1"/>
</dbReference>
<keyword evidence="2" id="KW-0560">Oxidoreductase</keyword>
<dbReference type="AlphaFoldDB" id="A0A934MIC3"/>
<organism evidence="3 4">
    <name type="scientific">Acuticoccus mangrovi</name>
    <dbReference type="NCBI Taxonomy" id="2796142"/>
    <lineage>
        <taxon>Bacteria</taxon>
        <taxon>Pseudomonadati</taxon>
        <taxon>Pseudomonadota</taxon>
        <taxon>Alphaproteobacteria</taxon>
        <taxon>Hyphomicrobiales</taxon>
        <taxon>Amorphaceae</taxon>
        <taxon>Acuticoccus</taxon>
    </lineage>
</organism>
<dbReference type="RefSeq" id="WP_211110327.1">
    <property type="nucleotide sequence ID" value="NZ_JAEKJA010000012.1"/>
</dbReference>
<dbReference type="Gene3D" id="3.40.50.720">
    <property type="entry name" value="NAD(P)-binding Rossmann-like Domain"/>
    <property type="match status" value="1"/>
</dbReference>
<evidence type="ECO:0000313" key="3">
    <source>
        <dbReference type="EMBL" id="MBJ3777041.1"/>
    </source>
</evidence>
<dbReference type="Proteomes" id="UP000609531">
    <property type="component" value="Unassembled WGS sequence"/>
</dbReference>